<keyword evidence="2" id="KW-0732">Signal</keyword>
<evidence type="ECO:0000313" key="4">
    <source>
        <dbReference type="Proteomes" id="UP000076722"/>
    </source>
</evidence>
<evidence type="ECO:0000313" key="3">
    <source>
        <dbReference type="EMBL" id="KZS93825.1"/>
    </source>
</evidence>
<dbReference type="Pfam" id="PF04185">
    <property type="entry name" value="Phosphoesterase"/>
    <property type="match status" value="1"/>
</dbReference>
<feature type="chain" id="PRO_5007853775" evidence="2">
    <location>
        <begin position="22"/>
        <end position="631"/>
    </location>
</feature>
<organism evidence="3 4">
    <name type="scientific">Sistotremastrum niveocremeum HHB9708</name>
    <dbReference type="NCBI Taxonomy" id="1314777"/>
    <lineage>
        <taxon>Eukaryota</taxon>
        <taxon>Fungi</taxon>
        <taxon>Dikarya</taxon>
        <taxon>Basidiomycota</taxon>
        <taxon>Agaricomycotina</taxon>
        <taxon>Agaricomycetes</taxon>
        <taxon>Sistotremastrales</taxon>
        <taxon>Sistotremastraceae</taxon>
        <taxon>Sertulicium</taxon>
        <taxon>Sertulicium niveocremeum</taxon>
    </lineage>
</organism>
<keyword evidence="1" id="KW-0378">Hydrolase</keyword>
<dbReference type="PANTHER" id="PTHR31956:SF1">
    <property type="entry name" value="NON-SPECIFIC PHOSPHOLIPASE C1"/>
    <property type="match status" value="1"/>
</dbReference>
<reference evidence="3 4" key="1">
    <citation type="journal article" date="2016" name="Mol. Biol. Evol.">
        <title>Comparative Genomics of Early-Diverging Mushroom-Forming Fungi Provides Insights into the Origins of Lignocellulose Decay Capabilities.</title>
        <authorList>
            <person name="Nagy L.G."/>
            <person name="Riley R."/>
            <person name="Tritt A."/>
            <person name="Adam C."/>
            <person name="Daum C."/>
            <person name="Floudas D."/>
            <person name="Sun H."/>
            <person name="Yadav J.S."/>
            <person name="Pangilinan J."/>
            <person name="Larsson K.H."/>
            <person name="Matsuura K."/>
            <person name="Barry K."/>
            <person name="Labutti K."/>
            <person name="Kuo R."/>
            <person name="Ohm R.A."/>
            <person name="Bhattacharya S.S."/>
            <person name="Shirouzu T."/>
            <person name="Yoshinaga Y."/>
            <person name="Martin F.M."/>
            <person name="Grigoriev I.V."/>
            <person name="Hibbett D.S."/>
        </authorList>
    </citation>
    <scope>NUCLEOTIDE SEQUENCE [LARGE SCALE GENOMIC DNA]</scope>
    <source>
        <strain evidence="3 4">HHB9708</strain>
    </source>
</reference>
<gene>
    <name evidence="3" type="ORF">SISNIDRAFT_485429</name>
</gene>
<dbReference type="PANTHER" id="PTHR31956">
    <property type="entry name" value="NON-SPECIFIC PHOSPHOLIPASE C4-RELATED"/>
    <property type="match status" value="1"/>
</dbReference>
<name>A0A164V550_9AGAM</name>
<dbReference type="AlphaFoldDB" id="A0A164V550"/>
<evidence type="ECO:0000256" key="1">
    <source>
        <dbReference type="ARBA" id="ARBA00022801"/>
    </source>
</evidence>
<proteinExistence type="predicted"/>
<dbReference type="InterPro" id="IPR007312">
    <property type="entry name" value="Phosphoesterase"/>
</dbReference>
<sequence length="631" mass="68161">MDRRLAGLVAVLGSLIAAAHAATHSLKDIDHVVLFMQENRAFDHYFGTMAGVRGFADPNVHIASDGLPVWFQQVTPAISNATKELLPWYINAAGGTTPESSQCMTAGSNGFQANHLAFANGENNQWATQNTPFSWGHYKRADLPQHFGIAEGWTMADMYSQSVLASTDPNRAFWASGSVNVPGGPQQLGQGGVTLDNNETPGCEGTDLNCFPLGWKTYAEFLEDAGVSWQVYQDVDNFDDNPFAWFSQFQQAANDSALAQKGLSFIGFEAFYDAAAKGTLPAVSYLIGPAELSEHPPFSPLDGGWLQQQVVNAVTNSPKYANTVLIISYDESGGWGDHVIPITAPPNTPGEWLTNPFNTSTTTFAGPGYRLPFYVISPFTRGGHVFVEHSDHSSQIMFMEEWLAAKGMNVKTDQLNGWRRDHMSNLLKMFDFNHPDFSIPHIPAATPPAQNSAGQFTGTATCVAKFPNPQPAVPFGKQTLADSLTIEDGFKQIRGSPTEGRFLVFETSGVALAANKESLATTPTRSQHNDPNQRFIIHALADPPSNVFTIQFASPSFKTATFLSPHLNTAPASQAGLFAITDLGNGAGYTIQETSSKEFLSVARGGKVTLSKSASAFQAFSVTMSTDVFSN</sequence>
<evidence type="ECO:0000256" key="2">
    <source>
        <dbReference type="SAM" id="SignalP"/>
    </source>
</evidence>
<accession>A0A164V550</accession>
<dbReference type="Proteomes" id="UP000076722">
    <property type="component" value="Unassembled WGS sequence"/>
</dbReference>
<dbReference type="InterPro" id="IPR017850">
    <property type="entry name" value="Alkaline_phosphatase_core_sf"/>
</dbReference>
<dbReference type="OrthoDB" id="5135119at2759"/>
<dbReference type="CDD" id="cd16014">
    <property type="entry name" value="PLC"/>
    <property type="match status" value="1"/>
</dbReference>
<dbReference type="GO" id="GO:0042578">
    <property type="term" value="F:phosphoric ester hydrolase activity"/>
    <property type="evidence" value="ECO:0007669"/>
    <property type="project" value="UniProtKB-ARBA"/>
</dbReference>
<protein>
    <submittedName>
        <fullName evidence="3">Non-hemolytic phospholipase C</fullName>
    </submittedName>
</protein>
<feature type="signal peptide" evidence="2">
    <location>
        <begin position="1"/>
        <end position="21"/>
    </location>
</feature>
<dbReference type="Gene3D" id="3.40.720.10">
    <property type="entry name" value="Alkaline Phosphatase, subunit A"/>
    <property type="match status" value="2"/>
</dbReference>
<keyword evidence="4" id="KW-1185">Reference proteome</keyword>
<dbReference type="STRING" id="1314777.A0A164V550"/>
<dbReference type="EMBL" id="KV419406">
    <property type="protein sequence ID" value="KZS93825.1"/>
    <property type="molecule type" value="Genomic_DNA"/>
</dbReference>